<evidence type="ECO:0000259" key="2">
    <source>
        <dbReference type="PROSITE" id="PS51782"/>
    </source>
</evidence>
<keyword evidence="1" id="KW-0732">Signal</keyword>
<name>A0A7U6GK74_9GAMM</name>
<dbReference type="Pfam" id="PF04773">
    <property type="entry name" value="FecR"/>
    <property type="match status" value="1"/>
</dbReference>
<dbReference type="PROSITE" id="PS51782">
    <property type="entry name" value="LYSM"/>
    <property type="match status" value="1"/>
</dbReference>
<dbReference type="Gene3D" id="2.60.120.1440">
    <property type="match status" value="1"/>
</dbReference>
<evidence type="ECO:0000256" key="1">
    <source>
        <dbReference type="SAM" id="SignalP"/>
    </source>
</evidence>
<dbReference type="AlphaFoldDB" id="A0A7U6GK74"/>
<dbReference type="SMART" id="SM00257">
    <property type="entry name" value="LysM"/>
    <property type="match status" value="1"/>
</dbReference>
<feature type="chain" id="PRO_5031215880" description="LysM domain-containing protein" evidence="1">
    <location>
        <begin position="29"/>
        <end position="545"/>
    </location>
</feature>
<dbReference type="Proteomes" id="UP000031631">
    <property type="component" value="Chromosome"/>
</dbReference>
<organism evidence="3 4">
    <name type="scientific">Thiolapillus brandeum</name>
    <dbReference type="NCBI Taxonomy" id="1076588"/>
    <lineage>
        <taxon>Bacteria</taxon>
        <taxon>Pseudomonadati</taxon>
        <taxon>Pseudomonadota</taxon>
        <taxon>Gammaproteobacteria</taxon>
        <taxon>Chromatiales</taxon>
        <taxon>Sedimenticolaceae</taxon>
        <taxon>Thiolapillus</taxon>
    </lineage>
</organism>
<keyword evidence="4" id="KW-1185">Reference proteome</keyword>
<evidence type="ECO:0000313" key="4">
    <source>
        <dbReference type="Proteomes" id="UP000031631"/>
    </source>
</evidence>
<dbReference type="Gene3D" id="2.60.40.10">
    <property type="entry name" value="Immunoglobulins"/>
    <property type="match status" value="2"/>
</dbReference>
<dbReference type="InterPro" id="IPR018392">
    <property type="entry name" value="LysM"/>
</dbReference>
<sequence length="545" mass="60264">MRMKSFAEVVRVSMIWVCLLLSGMSAVAQDWLYTVKPGDTVWDLSHNMLKDWRYWKEILRHNNIKDATTIRPGMHIAIPLYVVREETSQARVEAVHGDVRVTWRGASESLPLKPGMSLSVGDKVATDSNSTALLILEDHSAILMQERSELEFSRLRKLGGRKSLDAGLFVGKGGLKMDANPSHYPDSSYEIQTAAANSAVRGTGFRIGVEGQSSRTEVLEGLVSVGNALGQVDVPKNFGTVVKKDEPPVKPIKLLDAPDLGVFPGQVRYLPKVIKLNTPSGAVGYHVQVAKDADFMELLLDRKVKERFMIDQGLPDGNYYVRVRAVDSRGLEGKNAQTRFQLAARPEAPLVRAPLPGAVLHEGELLFSWAEAEGVERYLFELGPDQDFSRIKVSRETTDTELKLPVAQGIWYFRLTSITPEGKKGPPGHPVKMEVLPVPKVPEPKPPATEEGKLVLAWQNVDGVAAYNVQLATDKDFQNLIVDKTVDQGSLTLPRPPSGHYYMRLRSIDSEGYEGNFGAAQSFEVKPESYWPLAIFGIVTALLLL</sequence>
<dbReference type="InterPro" id="IPR006860">
    <property type="entry name" value="FecR"/>
</dbReference>
<protein>
    <recommendedName>
        <fullName evidence="2">LysM domain-containing protein</fullName>
    </recommendedName>
</protein>
<feature type="domain" description="LysM" evidence="2">
    <location>
        <begin position="31"/>
        <end position="78"/>
    </location>
</feature>
<feature type="signal peptide" evidence="1">
    <location>
        <begin position="1"/>
        <end position="28"/>
    </location>
</feature>
<reference evidence="3 4" key="1">
    <citation type="journal article" date="2014" name="PLoS ONE">
        <title>Physiological and genomic features of a novel sulfur-oxidizing gammaproteobacterium belonging to a previously uncultivated symbiotic lineage isolated from a hydrothermal vent.</title>
        <authorList>
            <person name="Nunoura T."/>
            <person name="Takaki Y."/>
            <person name="Kazama H."/>
            <person name="Kakuta J."/>
            <person name="Shimamura S."/>
            <person name="Makita H."/>
            <person name="Hirai M."/>
            <person name="Miyazaki M."/>
            <person name="Takai K."/>
        </authorList>
    </citation>
    <scope>NUCLEOTIDE SEQUENCE [LARGE SCALE GENOMIC DNA]</scope>
    <source>
        <strain evidence="3 4">Hiromi1</strain>
    </source>
</reference>
<dbReference type="CDD" id="cd00118">
    <property type="entry name" value="LysM"/>
    <property type="match status" value="1"/>
</dbReference>
<dbReference type="EMBL" id="AP012273">
    <property type="protein sequence ID" value="BAO45161.1"/>
    <property type="molecule type" value="Genomic_DNA"/>
</dbReference>
<accession>A0A7U6GK74</accession>
<gene>
    <name evidence="3" type="ORF">TBH_C2250</name>
</gene>
<dbReference type="PANTHER" id="PTHR38731">
    <property type="entry name" value="LIPL45-RELATED LIPOPROTEIN-RELATED"/>
    <property type="match status" value="1"/>
</dbReference>
<dbReference type="SUPFAM" id="SSF54106">
    <property type="entry name" value="LysM domain"/>
    <property type="match status" value="1"/>
</dbReference>
<dbReference type="InterPro" id="IPR016930">
    <property type="entry name" value="UCP029644"/>
</dbReference>
<dbReference type="InterPro" id="IPR036779">
    <property type="entry name" value="LysM_dom_sf"/>
</dbReference>
<dbReference type="InterPro" id="IPR013783">
    <property type="entry name" value="Ig-like_fold"/>
</dbReference>
<dbReference type="PANTHER" id="PTHR38731:SF1">
    <property type="entry name" value="FECR PROTEIN DOMAIN-CONTAINING PROTEIN"/>
    <property type="match status" value="1"/>
</dbReference>
<dbReference type="Pfam" id="PF01476">
    <property type="entry name" value="LysM"/>
    <property type="match status" value="1"/>
</dbReference>
<dbReference type="PIRSF" id="PIRSF029644">
    <property type="entry name" value="UCP029644"/>
    <property type="match status" value="1"/>
</dbReference>
<dbReference type="KEGG" id="tbn:TBH_C2250"/>
<dbReference type="OrthoDB" id="9813091at2"/>
<dbReference type="Gene3D" id="3.10.350.10">
    <property type="entry name" value="LysM domain"/>
    <property type="match status" value="1"/>
</dbReference>
<evidence type="ECO:0000313" key="3">
    <source>
        <dbReference type="EMBL" id="BAO45161.1"/>
    </source>
</evidence>
<proteinExistence type="predicted"/>